<gene>
    <name evidence="8" type="ORF">ONB1V03_LOCUS15554</name>
</gene>
<dbReference type="EMBL" id="CAJPVJ010016155">
    <property type="protein sequence ID" value="CAG2176120.1"/>
    <property type="molecule type" value="Genomic_DNA"/>
</dbReference>
<dbReference type="OrthoDB" id="5062115at2759"/>
<proteinExistence type="predicted"/>
<dbReference type="InterPro" id="IPR002350">
    <property type="entry name" value="Kazal_dom"/>
</dbReference>
<dbReference type="Proteomes" id="UP000728032">
    <property type="component" value="Unassembled WGS sequence"/>
</dbReference>
<feature type="transmembrane region" description="Helical" evidence="6">
    <location>
        <begin position="146"/>
        <end position="166"/>
    </location>
</feature>
<dbReference type="EMBL" id="OC930980">
    <property type="protein sequence ID" value="CAD7658934.1"/>
    <property type="molecule type" value="Genomic_DNA"/>
</dbReference>
<keyword evidence="2" id="KW-1003">Cell membrane</keyword>
<keyword evidence="3 6" id="KW-0812">Transmembrane</keyword>
<evidence type="ECO:0000259" key="7">
    <source>
        <dbReference type="PROSITE" id="PS51465"/>
    </source>
</evidence>
<evidence type="ECO:0000313" key="9">
    <source>
        <dbReference type="Proteomes" id="UP000728032"/>
    </source>
</evidence>
<evidence type="ECO:0000256" key="3">
    <source>
        <dbReference type="ARBA" id="ARBA00022692"/>
    </source>
</evidence>
<feature type="non-terminal residue" evidence="8">
    <location>
        <position position="1"/>
    </location>
</feature>
<dbReference type="InterPro" id="IPR004156">
    <property type="entry name" value="OATP"/>
</dbReference>
<keyword evidence="4 6" id="KW-1133">Transmembrane helix</keyword>
<evidence type="ECO:0000256" key="2">
    <source>
        <dbReference type="ARBA" id="ARBA00022475"/>
    </source>
</evidence>
<name>A0A7R9MEX2_9ACAR</name>
<evidence type="ECO:0000256" key="1">
    <source>
        <dbReference type="ARBA" id="ARBA00004651"/>
    </source>
</evidence>
<dbReference type="Pfam" id="PF03137">
    <property type="entry name" value="OATP"/>
    <property type="match status" value="1"/>
</dbReference>
<sequence>MFCVEWFYNGGMLFGMLTGCPPLNLHYTTRTFDNQYTLTDNCNRGCECTTSVFTPICSMVDKSTTYFSPCFGGCHRLDRITGTVSGCSCIHGGQAKTGYCQSDIDNCNKLTQYLLVMTMAGIISSTARTGNTLITLRAIDPKDKSFAMGVIGTFLALFSFIPYPLIFGAVVDSTCLVWEEKCGKTGKPITKYAVIPSPLTKLQIHRSTTAAHTVECFPVPQSISHTNRRVLSIAQHNAELTLSFNSSISSTHGPGIYFIPSRKYFDARDSSRHTLDYTYQSEVYGEKQGTGEYLQPFRPPRAHTTRIPVLIIIGIIRLLPVFPHFSSHTKHVESTTAPNINGYGM</sequence>
<comment type="subcellular location">
    <subcellularLocation>
        <location evidence="1">Cell membrane</location>
        <topology evidence="1">Multi-pass membrane protein</topology>
    </subcellularLocation>
</comment>
<reference evidence="8" key="1">
    <citation type="submission" date="2020-11" db="EMBL/GenBank/DDBJ databases">
        <authorList>
            <person name="Tran Van P."/>
        </authorList>
    </citation>
    <scope>NUCLEOTIDE SEQUENCE</scope>
</reference>
<keyword evidence="5 6" id="KW-0472">Membrane</keyword>
<dbReference type="GO" id="GO:0015347">
    <property type="term" value="F:sodium-independent organic anion transmembrane transporter activity"/>
    <property type="evidence" value="ECO:0007669"/>
    <property type="project" value="TreeGrafter"/>
</dbReference>
<dbReference type="AlphaFoldDB" id="A0A7R9MEX2"/>
<evidence type="ECO:0000256" key="6">
    <source>
        <dbReference type="SAM" id="Phobius"/>
    </source>
</evidence>
<keyword evidence="9" id="KW-1185">Reference proteome</keyword>
<evidence type="ECO:0000313" key="8">
    <source>
        <dbReference type="EMBL" id="CAD7658934.1"/>
    </source>
</evidence>
<accession>A0A7R9MEX2</accession>
<organism evidence="8">
    <name type="scientific">Oppiella nova</name>
    <dbReference type="NCBI Taxonomy" id="334625"/>
    <lineage>
        <taxon>Eukaryota</taxon>
        <taxon>Metazoa</taxon>
        <taxon>Ecdysozoa</taxon>
        <taxon>Arthropoda</taxon>
        <taxon>Chelicerata</taxon>
        <taxon>Arachnida</taxon>
        <taxon>Acari</taxon>
        <taxon>Acariformes</taxon>
        <taxon>Sarcoptiformes</taxon>
        <taxon>Oribatida</taxon>
        <taxon>Brachypylina</taxon>
        <taxon>Oppioidea</taxon>
        <taxon>Oppiidae</taxon>
        <taxon>Oppiella</taxon>
    </lineage>
</organism>
<evidence type="ECO:0000256" key="4">
    <source>
        <dbReference type="ARBA" id="ARBA00022989"/>
    </source>
</evidence>
<dbReference type="GO" id="GO:0016323">
    <property type="term" value="C:basolateral plasma membrane"/>
    <property type="evidence" value="ECO:0007669"/>
    <property type="project" value="TreeGrafter"/>
</dbReference>
<dbReference type="PANTHER" id="PTHR11388:SF76">
    <property type="entry name" value="SOLUTE CARRIER ORGANIC ANION TRANSPORTER FAMILY MEMBER"/>
    <property type="match status" value="1"/>
</dbReference>
<protein>
    <recommendedName>
        <fullName evidence="7">Kazal-like domain-containing protein</fullName>
    </recommendedName>
</protein>
<dbReference type="GO" id="GO:0043252">
    <property type="term" value="P:sodium-independent organic anion transport"/>
    <property type="evidence" value="ECO:0007669"/>
    <property type="project" value="TreeGrafter"/>
</dbReference>
<evidence type="ECO:0000256" key="5">
    <source>
        <dbReference type="ARBA" id="ARBA00023136"/>
    </source>
</evidence>
<feature type="domain" description="Kazal-like" evidence="7">
    <location>
        <begin position="36"/>
        <end position="91"/>
    </location>
</feature>
<dbReference type="PROSITE" id="PS51465">
    <property type="entry name" value="KAZAL_2"/>
    <property type="match status" value="1"/>
</dbReference>
<dbReference type="PANTHER" id="PTHR11388">
    <property type="entry name" value="ORGANIC ANION TRANSPORTER"/>
    <property type="match status" value="1"/>
</dbReference>